<dbReference type="GO" id="GO:0033387">
    <property type="term" value="P:putrescine biosynthetic process from arginine, via ornithine"/>
    <property type="evidence" value="ECO:0007669"/>
    <property type="project" value="TreeGrafter"/>
</dbReference>
<accession>A0A1C1Z111</accession>
<sequence length="377" mass="40909">MTTARILDFLRTRRPDGPCLVVDLDVVRDNFLSFRKALPDSSIYYAVKANPAPEILRLLASLGSSFDCASVAEIEMALKAGGSADRVSYGNTIKKERDIARAHALGVSMFAVDSHEEVEKIARAAPGARVFCRVLTDGEGAEWPLSRKFGCVPQMAVDVLVYAHQLGLVSHGVSFHVGSQMTKLDAWDSALADARRVFDKLAQQGIHLKMVNMGGGFPTRYLKDIPTAQAYGQAIFASLRKHFGNHIPETIIEPGRGMVGNAGAIKAEVVLVSRKSDEDDVRWVFLDIGKFGGLAETMDEAIRYSIVTPRDGDAVEPCVLAGPTCDSADVLYEKTPYPMPVSLTIGDEVLIEGTGAYTTTYSAVAFNGFEPLRSYVI</sequence>
<organism evidence="10 11">
    <name type="scientific">Hoeflea olei</name>
    <dbReference type="NCBI Taxonomy" id="1480615"/>
    <lineage>
        <taxon>Bacteria</taxon>
        <taxon>Pseudomonadati</taxon>
        <taxon>Pseudomonadota</taxon>
        <taxon>Alphaproteobacteria</taxon>
        <taxon>Hyphomicrobiales</taxon>
        <taxon>Rhizobiaceae</taxon>
        <taxon>Hoeflea</taxon>
    </lineage>
</organism>
<evidence type="ECO:0000313" key="11">
    <source>
        <dbReference type="Proteomes" id="UP000094795"/>
    </source>
</evidence>
<comment type="similarity">
    <text evidence="2">Belongs to the Orn/Lys/Arg decarboxylase class-II family.</text>
</comment>
<dbReference type="InterPro" id="IPR029066">
    <property type="entry name" value="PLP-binding_barrel"/>
</dbReference>
<dbReference type="EC" id="4.1.1.17" evidence="6"/>
<feature type="modified residue" description="N6-(pyridoxal phosphate)lysine" evidence="8">
    <location>
        <position position="48"/>
    </location>
</feature>
<dbReference type="InterPro" id="IPR000183">
    <property type="entry name" value="Orn/DAP/Arg_de-COase"/>
</dbReference>
<name>A0A1C1Z111_9HYPH</name>
<dbReference type="PRINTS" id="PR01179">
    <property type="entry name" value="ODADCRBXLASE"/>
</dbReference>
<dbReference type="AlphaFoldDB" id="A0A1C1Z111"/>
<evidence type="ECO:0000256" key="4">
    <source>
        <dbReference type="ARBA" id="ARBA00023239"/>
    </source>
</evidence>
<dbReference type="Pfam" id="PF02784">
    <property type="entry name" value="Orn_Arg_deC_N"/>
    <property type="match status" value="1"/>
</dbReference>
<evidence type="ECO:0000256" key="8">
    <source>
        <dbReference type="PIRSR" id="PIRSR600183-50"/>
    </source>
</evidence>
<proteinExistence type="inferred from homology"/>
<dbReference type="GO" id="GO:0004586">
    <property type="term" value="F:ornithine decarboxylase activity"/>
    <property type="evidence" value="ECO:0007669"/>
    <property type="project" value="UniProtKB-EC"/>
</dbReference>
<dbReference type="Gene3D" id="2.40.37.10">
    <property type="entry name" value="Lyase, Ornithine Decarboxylase, Chain A, domain 1"/>
    <property type="match status" value="1"/>
</dbReference>
<dbReference type="Gene3D" id="3.20.20.10">
    <property type="entry name" value="Alanine racemase"/>
    <property type="match status" value="1"/>
</dbReference>
<gene>
    <name evidence="10" type="ORF">AWJ14_10320</name>
</gene>
<dbReference type="GO" id="GO:0005737">
    <property type="term" value="C:cytoplasm"/>
    <property type="evidence" value="ECO:0007669"/>
    <property type="project" value="TreeGrafter"/>
</dbReference>
<dbReference type="FunFam" id="2.40.37.10:FF:000004">
    <property type="entry name" value="Ornithine decarboxylase"/>
    <property type="match status" value="1"/>
</dbReference>
<dbReference type="OrthoDB" id="9802147at2"/>
<dbReference type="InterPro" id="IPR002433">
    <property type="entry name" value="Orn_de-COase"/>
</dbReference>
<dbReference type="InterPro" id="IPR009006">
    <property type="entry name" value="Ala_racemase/Decarboxylase_C"/>
</dbReference>
<comment type="cofactor">
    <cofactor evidence="1 8">
        <name>pyridoxal 5'-phosphate</name>
        <dbReference type="ChEBI" id="CHEBI:597326"/>
    </cofactor>
</comment>
<keyword evidence="3 8" id="KW-0663">Pyridoxal phosphate</keyword>
<reference evidence="10 11" key="1">
    <citation type="submission" date="2015-12" db="EMBL/GenBank/DDBJ databases">
        <authorList>
            <person name="Shamseldin A."/>
            <person name="Moawad H."/>
            <person name="Abd El-Rahim W.M."/>
            <person name="Sadowsky M.J."/>
        </authorList>
    </citation>
    <scope>NUCLEOTIDE SEQUENCE [LARGE SCALE GENOMIC DNA]</scope>
    <source>
        <strain evidence="10 11">JC234</strain>
    </source>
</reference>
<feature type="domain" description="Orn/DAP/Arg decarboxylase 2 N-terminal" evidence="9">
    <location>
        <begin position="26"/>
        <end position="259"/>
    </location>
</feature>
<dbReference type="Proteomes" id="UP000094795">
    <property type="component" value="Unassembled WGS sequence"/>
</dbReference>
<dbReference type="PRINTS" id="PR01182">
    <property type="entry name" value="ORNDCRBXLASE"/>
</dbReference>
<dbReference type="STRING" id="1480615.AWJ14_10320"/>
<dbReference type="SUPFAM" id="SSF51419">
    <property type="entry name" value="PLP-binding barrel"/>
    <property type="match status" value="1"/>
</dbReference>
<evidence type="ECO:0000256" key="3">
    <source>
        <dbReference type="ARBA" id="ARBA00022898"/>
    </source>
</evidence>
<evidence type="ECO:0000259" key="9">
    <source>
        <dbReference type="Pfam" id="PF02784"/>
    </source>
</evidence>
<dbReference type="SUPFAM" id="SSF50621">
    <property type="entry name" value="Alanine racemase C-terminal domain-like"/>
    <property type="match status" value="1"/>
</dbReference>
<dbReference type="PANTHER" id="PTHR11482">
    <property type="entry name" value="ARGININE/DIAMINOPIMELATE/ORNITHINE DECARBOXYLASE"/>
    <property type="match status" value="1"/>
</dbReference>
<dbReference type="InterPro" id="IPR022653">
    <property type="entry name" value="De-COase2_pyr-phos_BS"/>
</dbReference>
<dbReference type="FunFam" id="3.20.20.10:FF:000008">
    <property type="entry name" value="Ornithine decarboxylase"/>
    <property type="match status" value="1"/>
</dbReference>
<dbReference type="PROSITE" id="PS00879">
    <property type="entry name" value="ODR_DC_2_2"/>
    <property type="match status" value="1"/>
</dbReference>
<feature type="active site" description="Proton donor" evidence="8">
    <location>
        <position position="325"/>
    </location>
</feature>
<dbReference type="InterPro" id="IPR022644">
    <property type="entry name" value="De-COase2_N"/>
</dbReference>
<keyword evidence="4" id="KW-0456">Lyase</keyword>
<evidence type="ECO:0000256" key="6">
    <source>
        <dbReference type="ARBA" id="ARBA00034138"/>
    </source>
</evidence>
<dbReference type="EMBL" id="LQZT01000001">
    <property type="protein sequence ID" value="OCW59415.1"/>
    <property type="molecule type" value="Genomic_DNA"/>
</dbReference>
<evidence type="ECO:0000256" key="2">
    <source>
        <dbReference type="ARBA" id="ARBA00008872"/>
    </source>
</evidence>
<dbReference type="PANTHER" id="PTHR11482:SF6">
    <property type="entry name" value="ORNITHINE DECARBOXYLASE 1-RELATED"/>
    <property type="match status" value="1"/>
</dbReference>
<dbReference type="PROSITE" id="PS00878">
    <property type="entry name" value="ODR_DC_2_1"/>
    <property type="match status" value="1"/>
</dbReference>
<comment type="catalytic activity">
    <reaction evidence="7">
        <text>L-ornithine + H(+) = putrescine + CO2</text>
        <dbReference type="Rhea" id="RHEA:22964"/>
        <dbReference type="ChEBI" id="CHEBI:15378"/>
        <dbReference type="ChEBI" id="CHEBI:16526"/>
        <dbReference type="ChEBI" id="CHEBI:46911"/>
        <dbReference type="ChEBI" id="CHEBI:326268"/>
        <dbReference type="EC" id="4.1.1.17"/>
    </reaction>
</comment>
<dbReference type="CDD" id="cd00622">
    <property type="entry name" value="PLPDE_III_ODC"/>
    <property type="match status" value="1"/>
</dbReference>
<protein>
    <recommendedName>
        <fullName evidence="6">ornithine decarboxylase</fullName>
        <ecNumber evidence="6">4.1.1.17</ecNumber>
    </recommendedName>
</protein>
<evidence type="ECO:0000313" key="10">
    <source>
        <dbReference type="EMBL" id="OCW59415.1"/>
    </source>
</evidence>
<evidence type="ECO:0000256" key="1">
    <source>
        <dbReference type="ARBA" id="ARBA00001933"/>
    </source>
</evidence>
<comment type="caution">
    <text evidence="10">The sequence shown here is derived from an EMBL/GenBank/DDBJ whole genome shotgun (WGS) entry which is preliminary data.</text>
</comment>
<keyword evidence="11" id="KW-1185">Reference proteome</keyword>
<comment type="pathway">
    <text evidence="5">Amine and polyamine biosynthesis; putrescine biosynthesis via L-ornithine pathway; putrescine from L-ornithine: step 1/1.</text>
</comment>
<evidence type="ECO:0000256" key="7">
    <source>
        <dbReference type="ARBA" id="ARBA00049127"/>
    </source>
</evidence>
<evidence type="ECO:0000256" key="5">
    <source>
        <dbReference type="ARBA" id="ARBA00034115"/>
    </source>
</evidence>
<dbReference type="RefSeq" id="WP_066174097.1">
    <property type="nucleotide sequence ID" value="NZ_LQZT01000001.1"/>
</dbReference>
<dbReference type="InterPro" id="IPR022657">
    <property type="entry name" value="De-COase2_CS"/>
</dbReference>